<name>A0A3M0SJ91_9CLOT</name>
<accession>A0A3M0SJ91</accession>
<dbReference type="EMBL" id="RFAQ01000047">
    <property type="protein sequence ID" value="RMC98586.1"/>
    <property type="molecule type" value="Genomic_DNA"/>
</dbReference>
<protein>
    <submittedName>
        <fullName evidence="1">Transcriptional regulator</fullName>
    </submittedName>
</protein>
<reference evidence="1 2" key="1">
    <citation type="submission" date="2018-10" db="EMBL/GenBank/DDBJ databases">
        <title>Genome-centric metagenomics revealed C2 chemical producing, CO utilizing Clostridium with novel acetogenic gene cluster.</title>
        <authorList>
            <person name="Kang H."/>
            <person name="Park B."/>
            <person name="Choi I.G."/>
            <person name="Chang I.S."/>
        </authorList>
    </citation>
    <scope>NUCLEOTIDE SEQUENCE [LARGE SCALE GENOMIC DNA]</scope>
    <source>
        <strain evidence="1 2">H21-9</strain>
    </source>
</reference>
<gene>
    <name evidence="1" type="ORF">D9O40_12910</name>
</gene>
<dbReference type="Proteomes" id="UP000277999">
    <property type="component" value="Unassembled WGS sequence"/>
</dbReference>
<sequence>MLDKETFKNAEGKLYGYFRDLNEISILEIECKDLEDELEYVERKICGNRKRIRQLKRHTARLNKVLTIPPMSKEMMDFTTYKYKLNKSVDWISNKMYGGVRSTAYRRCGEILEDVVKWTDVHAIAE</sequence>
<dbReference type="AlphaFoldDB" id="A0A3M0SJ91"/>
<dbReference type="RefSeq" id="WP_122059737.1">
    <property type="nucleotide sequence ID" value="NZ_RFAQ01000047.1"/>
</dbReference>
<evidence type="ECO:0000313" key="2">
    <source>
        <dbReference type="Proteomes" id="UP000277999"/>
    </source>
</evidence>
<proteinExistence type="predicted"/>
<evidence type="ECO:0000313" key="1">
    <source>
        <dbReference type="EMBL" id="RMC98586.1"/>
    </source>
</evidence>
<organism evidence="1 2">
    <name type="scientific">Clostridium autoethanogenum</name>
    <dbReference type="NCBI Taxonomy" id="84023"/>
    <lineage>
        <taxon>Bacteria</taxon>
        <taxon>Bacillati</taxon>
        <taxon>Bacillota</taxon>
        <taxon>Clostridia</taxon>
        <taxon>Eubacteriales</taxon>
        <taxon>Clostridiaceae</taxon>
        <taxon>Clostridium</taxon>
    </lineage>
</organism>
<comment type="caution">
    <text evidence="1">The sequence shown here is derived from an EMBL/GenBank/DDBJ whole genome shotgun (WGS) entry which is preliminary data.</text>
</comment>